<reference evidence="7" key="3">
    <citation type="submission" date="2024-03" db="EMBL/GenBank/DDBJ databases">
        <title>The Genome Sequence of Enterococcus sp. DIV0242b.</title>
        <authorList>
            <consortium name="The Broad Institute Genomics Platform"/>
            <consortium name="The Broad Institute Microbial Omics Core"/>
            <consortium name="The Broad Institute Genomic Center for Infectious Diseases"/>
            <person name="Earl A."/>
            <person name="Manson A."/>
            <person name="Gilmore M."/>
            <person name="Schwartman J."/>
            <person name="Shea T."/>
            <person name="Abouelleil A."/>
            <person name="Cao P."/>
            <person name="Chapman S."/>
            <person name="Cusick C."/>
            <person name="Young S."/>
            <person name="Neafsey D."/>
            <person name="Nusbaum C."/>
            <person name="Birren B."/>
        </authorList>
    </citation>
    <scope>NUCLEOTIDE SEQUENCE</scope>
    <source>
        <strain evidence="7">9E7_DIV0242</strain>
    </source>
</reference>
<evidence type="ECO:0000313" key="6">
    <source>
        <dbReference type="EMBL" id="OTP12867.1"/>
    </source>
</evidence>
<comment type="catalytic activity">
    <reaction evidence="4">
        <text>Hydrolysis of (1-&gt;4)-beta-linkages between N-acetylmuramic acid and N-acetyl-D-glucosamine residues in a peptidoglycan and between N-acetyl-D-glucosamine residues in chitodextrins.</text>
        <dbReference type="EC" id="3.2.1.17"/>
    </reaction>
</comment>
<evidence type="ECO:0000313" key="7">
    <source>
        <dbReference type="EMBL" id="WYJ89767.1"/>
    </source>
</evidence>
<proteinExistence type="inferred from homology"/>
<gene>
    <name evidence="7" type="ORF">A5888_001492</name>
    <name evidence="6" type="ORF">A5888_003448</name>
</gene>
<dbReference type="PROSITE" id="PS00953">
    <property type="entry name" value="GLYCOSYL_HYDROL_F25_1"/>
    <property type="match status" value="1"/>
</dbReference>
<evidence type="ECO:0000256" key="2">
    <source>
        <dbReference type="ARBA" id="ARBA00022801"/>
    </source>
</evidence>
<dbReference type="AlphaFoldDB" id="A0A242K4H2"/>
<feature type="region of interest" description="Disordered" evidence="5">
    <location>
        <begin position="63"/>
        <end position="125"/>
    </location>
</feature>
<dbReference type="Gene3D" id="2.60.40.3760">
    <property type="match status" value="6"/>
</dbReference>
<dbReference type="EMBL" id="NGMM01000006">
    <property type="protein sequence ID" value="OTP12867.1"/>
    <property type="molecule type" value="Genomic_DNA"/>
</dbReference>
<dbReference type="InterPro" id="IPR002053">
    <property type="entry name" value="Glyco_hydro_25"/>
</dbReference>
<dbReference type="Gene3D" id="3.20.20.80">
    <property type="entry name" value="Glycosidases"/>
    <property type="match status" value="1"/>
</dbReference>
<dbReference type="Pfam" id="PF01183">
    <property type="entry name" value="Glyco_hydro_25"/>
    <property type="match status" value="1"/>
</dbReference>
<dbReference type="PANTHER" id="PTHR34135">
    <property type="entry name" value="LYSOZYME"/>
    <property type="match status" value="1"/>
</dbReference>
<dbReference type="InterPro" id="IPR018077">
    <property type="entry name" value="Glyco_hydro_fam25_subgr"/>
</dbReference>
<keyword evidence="8" id="KW-1185">Reference proteome</keyword>
<dbReference type="InterPro" id="IPR008270">
    <property type="entry name" value="Glyco_hydro_25_AS"/>
</dbReference>
<dbReference type="GO" id="GO:0016998">
    <property type="term" value="P:cell wall macromolecule catabolic process"/>
    <property type="evidence" value="ECO:0007669"/>
    <property type="project" value="InterPro"/>
</dbReference>
<dbReference type="GO" id="GO:0003796">
    <property type="term" value="F:lysozyme activity"/>
    <property type="evidence" value="ECO:0007669"/>
    <property type="project" value="UniProtKB-EC"/>
</dbReference>
<reference evidence="7" key="2">
    <citation type="submission" date="2017-05" db="EMBL/GenBank/DDBJ databases">
        <authorList>
            <consortium name="The Broad Institute Genomics Platform"/>
            <consortium name="The Broad Institute Genomic Center for Infectious Diseases"/>
            <person name="Earl A."/>
            <person name="Manson A."/>
            <person name="Schwartman J."/>
            <person name="Gilmore M."/>
            <person name="Abouelleil A."/>
            <person name="Cao P."/>
            <person name="Chapman S."/>
            <person name="Cusick C."/>
            <person name="Shea T."/>
            <person name="Young S."/>
            <person name="Neafsey D."/>
            <person name="Nusbaum C."/>
            <person name="Birren B."/>
        </authorList>
    </citation>
    <scope>NUCLEOTIDE SEQUENCE</scope>
    <source>
        <strain evidence="7">9E7_DIV0242</strain>
    </source>
</reference>
<dbReference type="InterPro" id="IPR013688">
    <property type="entry name" value="GBS_Bsp-like"/>
</dbReference>
<dbReference type="OrthoDB" id="2173042at2"/>
<dbReference type="InterPro" id="IPR017853">
    <property type="entry name" value="GH"/>
</dbReference>
<dbReference type="CDD" id="cd06522">
    <property type="entry name" value="GH25_AtlA-like"/>
    <property type="match status" value="1"/>
</dbReference>
<keyword evidence="2 4" id="KW-0378">Hydrolase</keyword>
<reference evidence="6" key="1">
    <citation type="submission" date="2017-05" db="EMBL/GenBank/DDBJ databases">
        <title>The Genome Sequence of Enterococcus sp. 9E7_DIV0242.</title>
        <authorList>
            <consortium name="The Broad Institute Genomics Platform"/>
            <consortium name="The Broad Institute Genomic Center for Infectious Diseases"/>
            <person name="Earl A."/>
            <person name="Manson A."/>
            <person name="Schwartman J."/>
            <person name="Gilmore M."/>
            <person name="Abouelleil A."/>
            <person name="Cao P."/>
            <person name="Chapman S."/>
            <person name="Cusick C."/>
            <person name="Shea T."/>
            <person name="Young S."/>
            <person name="Neafsey D."/>
            <person name="Nusbaum C."/>
            <person name="Birren B."/>
        </authorList>
    </citation>
    <scope>NUCLEOTIDE SEQUENCE [LARGE SCALE GENOMIC DNA]</scope>
    <source>
        <strain evidence="6">9E7_DIV0242</strain>
    </source>
</reference>
<keyword evidence="3 4" id="KW-0326">Glycosidase</keyword>
<feature type="compositionally biased region" description="Polar residues" evidence="5">
    <location>
        <begin position="112"/>
        <end position="125"/>
    </location>
</feature>
<dbReference type="Proteomes" id="UP000195141">
    <property type="component" value="Chromosome"/>
</dbReference>
<accession>A0A242K4H2</accession>
<organism evidence="6">
    <name type="scientific">Candidatus Enterococcus clewellii</name>
    <dbReference type="NCBI Taxonomy" id="1834193"/>
    <lineage>
        <taxon>Bacteria</taxon>
        <taxon>Bacillati</taxon>
        <taxon>Bacillota</taxon>
        <taxon>Bacilli</taxon>
        <taxon>Lactobacillales</taxon>
        <taxon>Enterococcaceae</taxon>
        <taxon>Enterococcus</taxon>
    </lineage>
</organism>
<evidence type="ECO:0000256" key="1">
    <source>
        <dbReference type="ARBA" id="ARBA00010646"/>
    </source>
</evidence>
<evidence type="ECO:0000256" key="5">
    <source>
        <dbReference type="SAM" id="MobiDB-lite"/>
    </source>
</evidence>
<name>A0A242K4H2_9ENTE</name>
<protein>
    <recommendedName>
        <fullName evidence="4">Lysozyme</fullName>
        <ecNumber evidence="4">3.2.1.17</ecNumber>
    </recommendedName>
</protein>
<feature type="compositionally biased region" description="Acidic residues" evidence="5">
    <location>
        <begin position="76"/>
        <end position="108"/>
    </location>
</feature>
<dbReference type="Pfam" id="PF08481">
    <property type="entry name" value="GBS_Bsp-like"/>
    <property type="match status" value="6"/>
</dbReference>
<dbReference type="PROSITE" id="PS51904">
    <property type="entry name" value="GLYCOSYL_HYDROL_F25_2"/>
    <property type="match status" value="1"/>
</dbReference>
<evidence type="ECO:0000256" key="4">
    <source>
        <dbReference type="RuleBase" id="RU361176"/>
    </source>
</evidence>
<dbReference type="PANTHER" id="PTHR34135:SF2">
    <property type="entry name" value="LYSOZYME"/>
    <property type="match status" value="1"/>
</dbReference>
<evidence type="ECO:0000313" key="8">
    <source>
        <dbReference type="Proteomes" id="UP000195141"/>
    </source>
</evidence>
<dbReference type="RefSeq" id="WP_086350437.1">
    <property type="nucleotide sequence ID" value="NZ_CP147247.1"/>
</dbReference>
<comment type="similarity">
    <text evidence="1 4">Belongs to the glycosyl hydrolase 25 family.</text>
</comment>
<dbReference type="GO" id="GO:0016052">
    <property type="term" value="P:carbohydrate catabolic process"/>
    <property type="evidence" value="ECO:0007669"/>
    <property type="project" value="TreeGrafter"/>
</dbReference>
<feature type="compositionally biased region" description="Polar residues" evidence="5">
    <location>
        <begin position="63"/>
        <end position="75"/>
    </location>
</feature>
<dbReference type="GO" id="GO:0009253">
    <property type="term" value="P:peptidoglycan catabolic process"/>
    <property type="evidence" value="ECO:0007669"/>
    <property type="project" value="InterPro"/>
</dbReference>
<sequence>MIKKLVTLLICGSVIAGYSVPVSIVSAEEGTVATLNDQIEENPIANETPEVSNNVVDSSISEMNSSEQMDASNMEDNAESSEPTDETGATEETTEIVEPEDAQDEDGYTEPSPASRSDLAVSSRSLTRATIDKVNAGEANRPSVSFIDVSSHNGTITTSQYKMMMTYGVKGVVVKLTEGTTYFNPYAQSQVANAKAAGLQVSVYHYSHYVSTAEAESEAAFFASKAKSLSLPANTVMVSDIEEAKMRTASVNANSKAFQNKLNSSGYGNVAYYLSRSWLDVAGGVFSTSMFGKNNIWVAQYPYTPTASQNWNSDFSSWQWSSNFYFPGIAHPFDINTDYTGLFTTNGAQWNSSIPVTGSLTVADSSKQEKTFKAVAQVEAGGYTPYKVFFPTWSVKNGQDDIVWYEGKLNNNGTWSADIDISKHNTVGDYITHAYVQMLPHLSANIMLGSSNFSVSSVEGTAKISNYNQAAGTFDVIVSGSTPSGINRVMVPVWSKANQSDIYWYEGVKQSNGTYKVTVNVKNHQYNSGVYNVHSYIYANNGLSKVIGLSQKVTVQEMTSEVSFSDSAKTEKTIIASTKFSGSSSAGAIKNVRYAVWSAKDDQDDLYWYTASKSSDGKYKASIDINRHKTAGYYHVHTYVTFTSGVSKIVSGSGFTIAAPTASVSSTNYNKNKGTFDIFVKASAPAGIKEVEVPVWSTANQNDIRWYKATKQSNGQYKVAVDIKNHKYNTGVYQAHAYVKTNNSLTGVAGMTPLKVVETPISGSLSVTGNNAETTYAAKLKVNLGVYGTAEAVHFATWSSKNGQDDIRWYQASRNSDGTYATNIQIANHKDAGQYQVHAYATLKNGTKKMVAATTFNVAEPTLTVVASAYNRTTKSFTVTATGSSKAGISEISIPVWNKANQSDLRWYKATKQANGTYKATIAIKNHGNATGSYNVHAYLYAKNGVVKVASTSPVAVK</sequence>
<dbReference type="EC" id="3.2.1.17" evidence="4"/>
<evidence type="ECO:0000256" key="3">
    <source>
        <dbReference type="ARBA" id="ARBA00023295"/>
    </source>
</evidence>
<dbReference type="EMBL" id="CP147247">
    <property type="protein sequence ID" value="WYJ89767.1"/>
    <property type="molecule type" value="Genomic_DNA"/>
</dbReference>
<dbReference type="SUPFAM" id="SSF51445">
    <property type="entry name" value="(Trans)glycosidases"/>
    <property type="match status" value="1"/>
</dbReference>
<dbReference type="SMART" id="SM00641">
    <property type="entry name" value="Glyco_25"/>
    <property type="match status" value="1"/>
</dbReference>